<feature type="compositionally biased region" description="Low complexity" evidence="2">
    <location>
        <begin position="300"/>
        <end position="330"/>
    </location>
</feature>
<dbReference type="PROSITE" id="PS50240">
    <property type="entry name" value="TRYPSIN_DOM"/>
    <property type="match status" value="1"/>
</dbReference>
<accession>A0A9W8IKR4</accession>
<name>A0A9W8IKR4_9FUNG</name>
<evidence type="ECO:0000313" key="5">
    <source>
        <dbReference type="Proteomes" id="UP001140074"/>
    </source>
</evidence>
<dbReference type="Gene3D" id="2.40.10.10">
    <property type="entry name" value="Trypsin-like serine proteases"/>
    <property type="match status" value="1"/>
</dbReference>
<dbReference type="PANTHER" id="PTHR24250">
    <property type="entry name" value="CHYMOTRYPSIN-RELATED"/>
    <property type="match status" value="1"/>
</dbReference>
<dbReference type="GO" id="GO:0006508">
    <property type="term" value="P:proteolysis"/>
    <property type="evidence" value="ECO:0007669"/>
    <property type="project" value="InterPro"/>
</dbReference>
<evidence type="ECO:0000256" key="1">
    <source>
        <dbReference type="ARBA" id="ARBA00023157"/>
    </source>
</evidence>
<evidence type="ECO:0000256" key="2">
    <source>
        <dbReference type="SAM" id="MobiDB-lite"/>
    </source>
</evidence>
<dbReference type="SMART" id="SM00020">
    <property type="entry name" value="Tryp_SPc"/>
    <property type="match status" value="1"/>
</dbReference>
<protein>
    <recommendedName>
        <fullName evidence="3">Peptidase S1 domain-containing protein</fullName>
    </recommendedName>
</protein>
<keyword evidence="5" id="KW-1185">Reference proteome</keyword>
<dbReference type="InterPro" id="IPR001254">
    <property type="entry name" value="Trypsin_dom"/>
</dbReference>
<dbReference type="Pfam" id="PF00089">
    <property type="entry name" value="Trypsin"/>
    <property type="match status" value="1"/>
</dbReference>
<dbReference type="AlphaFoldDB" id="A0A9W8IKR4"/>
<dbReference type="SUPFAM" id="SSF50494">
    <property type="entry name" value="Trypsin-like serine proteases"/>
    <property type="match status" value="1"/>
</dbReference>
<dbReference type="InterPro" id="IPR009003">
    <property type="entry name" value="Peptidase_S1_PA"/>
</dbReference>
<dbReference type="InterPro" id="IPR043504">
    <property type="entry name" value="Peptidase_S1_PA_chymotrypsin"/>
</dbReference>
<proteinExistence type="predicted"/>
<feature type="domain" description="Peptidase S1" evidence="3">
    <location>
        <begin position="25"/>
        <end position="283"/>
    </location>
</feature>
<feature type="region of interest" description="Disordered" evidence="2">
    <location>
        <begin position="300"/>
        <end position="333"/>
    </location>
</feature>
<gene>
    <name evidence="4" type="ORF">GGH94_001404</name>
</gene>
<evidence type="ECO:0000313" key="4">
    <source>
        <dbReference type="EMBL" id="KAJ2866597.1"/>
    </source>
</evidence>
<organism evidence="4 5">
    <name type="scientific">Coemansia aciculifera</name>
    <dbReference type="NCBI Taxonomy" id="417176"/>
    <lineage>
        <taxon>Eukaryota</taxon>
        <taxon>Fungi</taxon>
        <taxon>Fungi incertae sedis</taxon>
        <taxon>Zoopagomycota</taxon>
        <taxon>Kickxellomycotina</taxon>
        <taxon>Kickxellomycetes</taxon>
        <taxon>Kickxellales</taxon>
        <taxon>Kickxellaceae</taxon>
        <taxon>Coemansia</taxon>
    </lineage>
</organism>
<dbReference type="GO" id="GO:0004252">
    <property type="term" value="F:serine-type endopeptidase activity"/>
    <property type="evidence" value="ECO:0007669"/>
    <property type="project" value="InterPro"/>
</dbReference>
<dbReference type="EMBL" id="JANBUY010000034">
    <property type="protein sequence ID" value="KAJ2866597.1"/>
    <property type="molecule type" value="Genomic_DNA"/>
</dbReference>
<dbReference type="Proteomes" id="UP001140074">
    <property type="component" value="Unassembled WGS sequence"/>
</dbReference>
<evidence type="ECO:0000259" key="3">
    <source>
        <dbReference type="PROSITE" id="PS50240"/>
    </source>
</evidence>
<reference evidence="4" key="1">
    <citation type="submission" date="2022-07" db="EMBL/GenBank/DDBJ databases">
        <title>Phylogenomic reconstructions and comparative analyses of Kickxellomycotina fungi.</title>
        <authorList>
            <person name="Reynolds N.K."/>
            <person name="Stajich J.E."/>
            <person name="Barry K."/>
            <person name="Grigoriev I.V."/>
            <person name="Crous P."/>
            <person name="Smith M.E."/>
        </authorList>
    </citation>
    <scope>NUCLEOTIDE SEQUENCE</scope>
    <source>
        <strain evidence="4">RSA 476</strain>
    </source>
</reference>
<sequence length="356" mass="35581">MKVSTIALAAVATASGGALGFEKYVLAGSSAAETTSFVNYVISQPVQGKGAIVCTGAFLSPTVLVTSAKCVTDAVSNKALAVANILVGQGDPADTLKNITTNGAIDPQKVAGSGYVSPLAVFSHPGYNSIAYTDNIAVLTLAQPMAGATSTKLIVNPSVNTGAAYTALGLGLSASTPSGNPPSVLQQVSLKVGNNATCSGIWAPYAKLTNSLCLTPAKAASNVCGSDALLIKAAADKSVGLAGLLNIVAAKGDVPTAQCDVEGAADYFTTFANYVAWMTQITSLKQSDFVSSATYDYASSGSSGQESSSSSQSSSQSASDSGSQTSTESSRPNSVAGLSAVGSLAMFVSVLVVSMF</sequence>
<comment type="caution">
    <text evidence="4">The sequence shown here is derived from an EMBL/GenBank/DDBJ whole genome shotgun (WGS) entry which is preliminary data.</text>
</comment>
<keyword evidence="1" id="KW-1015">Disulfide bond</keyword>